<gene>
    <name evidence="2" type="ORF">H5410_057536</name>
</gene>
<organism evidence="2 3">
    <name type="scientific">Solanum commersonii</name>
    <name type="common">Commerson's wild potato</name>
    <name type="synonym">Commerson's nightshade</name>
    <dbReference type="NCBI Taxonomy" id="4109"/>
    <lineage>
        <taxon>Eukaryota</taxon>
        <taxon>Viridiplantae</taxon>
        <taxon>Streptophyta</taxon>
        <taxon>Embryophyta</taxon>
        <taxon>Tracheophyta</taxon>
        <taxon>Spermatophyta</taxon>
        <taxon>Magnoliopsida</taxon>
        <taxon>eudicotyledons</taxon>
        <taxon>Gunneridae</taxon>
        <taxon>Pentapetalae</taxon>
        <taxon>asterids</taxon>
        <taxon>lamiids</taxon>
        <taxon>Solanales</taxon>
        <taxon>Solanaceae</taxon>
        <taxon>Solanoideae</taxon>
        <taxon>Solaneae</taxon>
        <taxon>Solanum</taxon>
    </lineage>
</organism>
<reference evidence="2 3" key="1">
    <citation type="submission" date="2020-09" db="EMBL/GenBank/DDBJ databases">
        <title>De no assembly of potato wild relative species, Solanum commersonii.</title>
        <authorList>
            <person name="Cho K."/>
        </authorList>
    </citation>
    <scope>NUCLEOTIDE SEQUENCE [LARGE SCALE GENOMIC DNA]</scope>
    <source>
        <strain evidence="2">LZ3.2</strain>
        <tissue evidence="2">Leaf</tissue>
    </source>
</reference>
<evidence type="ECO:0000313" key="2">
    <source>
        <dbReference type="EMBL" id="KAG5577402.1"/>
    </source>
</evidence>
<name>A0A9J5WPA7_SOLCO</name>
<feature type="compositionally biased region" description="Polar residues" evidence="1">
    <location>
        <begin position="75"/>
        <end position="86"/>
    </location>
</feature>
<protein>
    <submittedName>
        <fullName evidence="2">Uncharacterized protein</fullName>
    </submittedName>
</protein>
<feature type="region of interest" description="Disordered" evidence="1">
    <location>
        <begin position="75"/>
        <end position="94"/>
    </location>
</feature>
<comment type="caution">
    <text evidence="2">The sequence shown here is derived from an EMBL/GenBank/DDBJ whole genome shotgun (WGS) entry which is preliminary data.</text>
</comment>
<dbReference type="AlphaFoldDB" id="A0A9J5WPA7"/>
<sequence length="184" mass="20837">MRGKFEIDSGAAKPEIYCNCILLSKIDQCQPKSNPSQTRVNYQNMISPKHMPPIPQHHHTVNPVAETGILKSKQLTYKNKGKTPTKQGDDPPWPSIQQPHQNLKMEVMKKPQILILAGQNHVLVTLGAHIHVRSTSKETTIVNAQNRAFWMGLTSCLIMLHIVTFLQKIDLEENINNQLHLNLD</sequence>
<proteinExistence type="predicted"/>
<keyword evidence="3" id="KW-1185">Reference proteome</keyword>
<evidence type="ECO:0000256" key="1">
    <source>
        <dbReference type="SAM" id="MobiDB-lite"/>
    </source>
</evidence>
<accession>A0A9J5WPA7</accession>
<evidence type="ECO:0000313" key="3">
    <source>
        <dbReference type="Proteomes" id="UP000824120"/>
    </source>
</evidence>
<dbReference type="Proteomes" id="UP000824120">
    <property type="component" value="Chromosome 11"/>
</dbReference>
<dbReference type="EMBL" id="JACXVP010000011">
    <property type="protein sequence ID" value="KAG5577402.1"/>
    <property type="molecule type" value="Genomic_DNA"/>
</dbReference>